<sequence>QIAETIVPGEGDELIELDKVRLRLGRNRIIFILFGFEGNYRLTALRLNDGTKFAAPKQT</sequence>
<dbReference type="EMBL" id="CAJNOK010010570">
    <property type="protein sequence ID" value="CAF1119200.1"/>
    <property type="molecule type" value="Genomic_DNA"/>
</dbReference>
<protein>
    <submittedName>
        <fullName evidence="1">Uncharacterized protein</fullName>
    </submittedName>
</protein>
<reference evidence="1" key="1">
    <citation type="submission" date="2021-02" db="EMBL/GenBank/DDBJ databases">
        <authorList>
            <person name="Nowell W R."/>
        </authorList>
    </citation>
    <scope>NUCLEOTIDE SEQUENCE</scope>
</reference>
<evidence type="ECO:0000313" key="1">
    <source>
        <dbReference type="EMBL" id="CAF1119200.1"/>
    </source>
</evidence>
<evidence type="ECO:0000313" key="2">
    <source>
        <dbReference type="EMBL" id="CAF3891910.1"/>
    </source>
</evidence>
<feature type="non-terminal residue" evidence="1">
    <location>
        <position position="59"/>
    </location>
</feature>
<organism evidence="1 3">
    <name type="scientific">Didymodactylos carnosus</name>
    <dbReference type="NCBI Taxonomy" id="1234261"/>
    <lineage>
        <taxon>Eukaryota</taxon>
        <taxon>Metazoa</taxon>
        <taxon>Spiralia</taxon>
        <taxon>Gnathifera</taxon>
        <taxon>Rotifera</taxon>
        <taxon>Eurotatoria</taxon>
        <taxon>Bdelloidea</taxon>
        <taxon>Philodinida</taxon>
        <taxon>Philodinidae</taxon>
        <taxon>Didymodactylos</taxon>
    </lineage>
</organism>
<comment type="caution">
    <text evidence="1">The sequence shown here is derived from an EMBL/GenBank/DDBJ whole genome shotgun (WGS) entry which is preliminary data.</text>
</comment>
<proteinExistence type="predicted"/>
<dbReference type="AlphaFoldDB" id="A0A8S2E2Y4"/>
<accession>A0A8S2E2Y4</accession>
<dbReference type="EMBL" id="CAJOBA010016501">
    <property type="protein sequence ID" value="CAF3891910.1"/>
    <property type="molecule type" value="Genomic_DNA"/>
</dbReference>
<dbReference type="Proteomes" id="UP000677228">
    <property type="component" value="Unassembled WGS sequence"/>
</dbReference>
<gene>
    <name evidence="1" type="ORF">OVA965_LOCUS20095</name>
    <name evidence="2" type="ORF">TMI583_LOCUS20373</name>
</gene>
<dbReference type="Proteomes" id="UP000682733">
    <property type="component" value="Unassembled WGS sequence"/>
</dbReference>
<evidence type="ECO:0000313" key="3">
    <source>
        <dbReference type="Proteomes" id="UP000677228"/>
    </source>
</evidence>
<name>A0A8S2E2Y4_9BILA</name>